<sequence length="119" mass="13816">MAHLNTYITHEGQRYDIYWTSQYAQHVLENYADSNHGVTHTEIARIVQRARYIFPPLQGRGKARPNLHVCLSAFGGQLYESYVYLLPELQSCPARCVIVTCYKCRRSEYLALFSTTFFS</sequence>
<dbReference type="EMBL" id="JBHUFD010000019">
    <property type="protein sequence ID" value="MFD1875531.1"/>
    <property type="molecule type" value="Genomic_DNA"/>
</dbReference>
<comment type="caution">
    <text evidence="1">The sequence shown here is derived from an EMBL/GenBank/DDBJ whole genome shotgun (WGS) entry which is preliminary data.</text>
</comment>
<dbReference type="RefSeq" id="WP_382319743.1">
    <property type="nucleotide sequence ID" value="NZ_JBHUIA010000011.1"/>
</dbReference>
<accession>A0ABW4R2G4</accession>
<organism evidence="1 2">
    <name type="scientific">Hymenobacter bucti</name>
    <dbReference type="NCBI Taxonomy" id="1844114"/>
    <lineage>
        <taxon>Bacteria</taxon>
        <taxon>Pseudomonadati</taxon>
        <taxon>Bacteroidota</taxon>
        <taxon>Cytophagia</taxon>
        <taxon>Cytophagales</taxon>
        <taxon>Hymenobacteraceae</taxon>
        <taxon>Hymenobacter</taxon>
    </lineage>
</organism>
<name>A0ABW4R2G4_9BACT</name>
<protein>
    <submittedName>
        <fullName evidence="1">Uncharacterized protein</fullName>
    </submittedName>
</protein>
<dbReference type="Proteomes" id="UP001597197">
    <property type="component" value="Unassembled WGS sequence"/>
</dbReference>
<keyword evidence="2" id="KW-1185">Reference proteome</keyword>
<proteinExistence type="predicted"/>
<evidence type="ECO:0000313" key="1">
    <source>
        <dbReference type="EMBL" id="MFD1875531.1"/>
    </source>
</evidence>
<reference evidence="2" key="1">
    <citation type="journal article" date="2019" name="Int. J. Syst. Evol. Microbiol.">
        <title>The Global Catalogue of Microorganisms (GCM) 10K type strain sequencing project: providing services to taxonomists for standard genome sequencing and annotation.</title>
        <authorList>
            <consortium name="The Broad Institute Genomics Platform"/>
            <consortium name="The Broad Institute Genome Sequencing Center for Infectious Disease"/>
            <person name="Wu L."/>
            <person name="Ma J."/>
        </authorList>
    </citation>
    <scope>NUCLEOTIDE SEQUENCE [LARGE SCALE GENOMIC DNA]</scope>
    <source>
        <strain evidence="2">CGMCC 1.15795</strain>
    </source>
</reference>
<gene>
    <name evidence="1" type="ORF">ACFSDX_24065</name>
</gene>
<evidence type="ECO:0000313" key="2">
    <source>
        <dbReference type="Proteomes" id="UP001597197"/>
    </source>
</evidence>